<dbReference type="InterPro" id="IPR016181">
    <property type="entry name" value="Acyl_CoA_acyltransferase"/>
</dbReference>
<dbReference type="EMBL" id="VNJK01000001">
    <property type="protein sequence ID" value="TVX93801.1"/>
    <property type="molecule type" value="Genomic_DNA"/>
</dbReference>
<dbReference type="Pfam" id="PF12746">
    <property type="entry name" value="GNAT_acetyltran"/>
    <property type="match status" value="1"/>
</dbReference>
<dbReference type="PROSITE" id="PS51186">
    <property type="entry name" value="GNAT"/>
    <property type="match status" value="1"/>
</dbReference>
<name>A0A559J1S4_9BACL</name>
<dbReference type="Proteomes" id="UP000318102">
    <property type="component" value="Unassembled WGS sequence"/>
</dbReference>
<dbReference type="AlphaFoldDB" id="A0A559J1S4"/>
<evidence type="ECO:0000313" key="2">
    <source>
        <dbReference type="EMBL" id="TVX93801.1"/>
    </source>
</evidence>
<dbReference type="InterPro" id="IPR027365">
    <property type="entry name" value="GNAT_acetyltra_YdfB-like"/>
</dbReference>
<proteinExistence type="predicted"/>
<dbReference type="InterPro" id="IPR000182">
    <property type="entry name" value="GNAT_dom"/>
</dbReference>
<dbReference type="SUPFAM" id="SSF55729">
    <property type="entry name" value="Acyl-CoA N-acyltransferases (Nat)"/>
    <property type="match status" value="1"/>
</dbReference>
<dbReference type="Gene3D" id="3.40.630.30">
    <property type="match status" value="1"/>
</dbReference>
<evidence type="ECO:0000313" key="3">
    <source>
        <dbReference type="Proteomes" id="UP000318102"/>
    </source>
</evidence>
<accession>A0A559J1S4</accession>
<evidence type="ECO:0000259" key="1">
    <source>
        <dbReference type="PROSITE" id="PS51186"/>
    </source>
</evidence>
<protein>
    <submittedName>
        <fullName evidence="2">GNAT family N-acetyltransferase</fullName>
    </submittedName>
</protein>
<dbReference type="RefSeq" id="WP_144990639.1">
    <property type="nucleotide sequence ID" value="NZ_VNJK01000001.1"/>
</dbReference>
<gene>
    <name evidence="2" type="ORF">FPZ44_12500</name>
</gene>
<sequence length="218" mass="24973">MQIQAITLYLLDGNKIVGINEPGQQADVPLVFFGRTRSSIFTYLRTDLPQSLKDEIDQRNRTDFNIIALCNILRTYKQLKRIWMGPAYMIPKLPSFINKDICIITESNRHYLNRYFNDVNKQYEHKSPIIAFIDNGHAVSVCCSARKSNQAIEASLFTVEHHRGKGIAPNLVAIWSMQVRNLGYIPLYSTSWDNLHSQRVAQKLGLIQYGIDVNITAE</sequence>
<dbReference type="OrthoDB" id="8439474at2"/>
<reference evidence="2 3" key="1">
    <citation type="submission" date="2019-07" db="EMBL/GenBank/DDBJ databases">
        <authorList>
            <person name="Kim J."/>
        </authorList>
    </citation>
    <scope>NUCLEOTIDE SEQUENCE [LARGE SCALE GENOMIC DNA]</scope>
    <source>
        <strain evidence="2 3">N4</strain>
    </source>
</reference>
<dbReference type="GO" id="GO:0016747">
    <property type="term" value="F:acyltransferase activity, transferring groups other than amino-acyl groups"/>
    <property type="evidence" value="ECO:0007669"/>
    <property type="project" value="InterPro"/>
</dbReference>
<organism evidence="2 3">
    <name type="scientific">Paenibacillus agilis</name>
    <dbReference type="NCBI Taxonomy" id="3020863"/>
    <lineage>
        <taxon>Bacteria</taxon>
        <taxon>Bacillati</taxon>
        <taxon>Bacillota</taxon>
        <taxon>Bacilli</taxon>
        <taxon>Bacillales</taxon>
        <taxon>Paenibacillaceae</taxon>
        <taxon>Paenibacillus</taxon>
    </lineage>
</organism>
<comment type="caution">
    <text evidence="2">The sequence shown here is derived from an EMBL/GenBank/DDBJ whole genome shotgun (WGS) entry which is preliminary data.</text>
</comment>
<feature type="domain" description="N-acetyltransferase" evidence="1">
    <location>
        <begin position="91"/>
        <end position="218"/>
    </location>
</feature>
<keyword evidence="3" id="KW-1185">Reference proteome</keyword>